<proteinExistence type="predicted"/>
<comment type="caution">
    <text evidence="2">The sequence shown here is derived from an EMBL/GenBank/DDBJ whole genome shotgun (WGS) entry which is preliminary data.</text>
</comment>
<gene>
    <name evidence="2" type="ORF">BP5796_03834</name>
</gene>
<dbReference type="PANTHER" id="PTHR34180:SF1">
    <property type="entry name" value="BETA-ALANYL-DOPAMINE_CARCININE HYDROLASE"/>
    <property type="match status" value="1"/>
</dbReference>
<organism evidence="2 3">
    <name type="scientific">Coleophoma crateriformis</name>
    <dbReference type="NCBI Taxonomy" id="565419"/>
    <lineage>
        <taxon>Eukaryota</taxon>
        <taxon>Fungi</taxon>
        <taxon>Dikarya</taxon>
        <taxon>Ascomycota</taxon>
        <taxon>Pezizomycotina</taxon>
        <taxon>Leotiomycetes</taxon>
        <taxon>Helotiales</taxon>
        <taxon>Dermateaceae</taxon>
        <taxon>Coleophoma</taxon>
    </lineage>
</organism>
<dbReference type="InterPro" id="IPR047801">
    <property type="entry name" value="Peptidase_C45"/>
</dbReference>
<dbReference type="Proteomes" id="UP000256328">
    <property type="component" value="Unassembled WGS sequence"/>
</dbReference>
<dbReference type="InterPro" id="IPR047794">
    <property type="entry name" value="C45_proenzyme-like"/>
</dbReference>
<dbReference type="PANTHER" id="PTHR34180">
    <property type="entry name" value="PEPTIDASE C45"/>
    <property type="match status" value="1"/>
</dbReference>
<evidence type="ECO:0000313" key="2">
    <source>
        <dbReference type="EMBL" id="RDW85509.1"/>
    </source>
</evidence>
<name>A0A3D8SGM7_9HELO</name>
<dbReference type="InterPro" id="IPR005079">
    <property type="entry name" value="Peptidase_C45_hydrolase"/>
</dbReference>
<dbReference type="Pfam" id="PF03417">
    <property type="entry name" value="AAT"/>
    <property type="match status" value="1"/>
</dbReference>
<reference evidence="2 3" key="1">
    <citation type="journal article" date="2018" name="IMA Fungus">
        <title>IMA Genome-F 9: Draft genome sequence of Annulohypoxylon stygium, Aspergillus mulundensis, Berkeleyomyces basicola (syn. Thielaviopsis basicola), Ceratocystis smalleyi, two Cercospora beticola strains, Coleophoma cylindrospora, Fusarium fracticaudum, Phialophora cf. hyalina, and Morchella septimelata.</title>
        <authorList>
            <person name="Wingfield B.D."/>
            <person name="Bills G.F."/>
            <person name="Dong Y."/>
            <person name="Huang W."/>
            <person name="Nel W.J."/>
            <person name="Swalarsk-Parry B.S."/>
            <person name="Vaghefi N."/>
            <person name="Wilken P.M."/>
            <person name="An Z."/>
            <person name="de Beer Z.W."/>
            <person name="De Vos L."/>
            <person name="Chen L."/>
            <person name="Duong T.A."/>
            <person name="Gao Y."/>
            <person name="Hammerbacher A."/>
            <person name="Kikkert J.R."/>
            <person name="Li Y."/>
            <person name="Li H."/>
            <person name="Li K."/>
            <person name="Li Q."/>
            <person name="Liu X."/>
            <person name="Ma X."/>
            <person name="Naidoo K."/>
            <person name="Pethybridge S.J."/>
            <person name="Sun J."/>
            <person name="Steenkamp E.T."/>
            <person name="van der Nest M.A."/>
            <person name="van Wyk S."/>
            <person name="Wingfield M.J."/>
            <person name="Xiong C."/>
            <person name="Yue Q."/>
            <person name="Zhang X."/>
        </authorList>
    </citation>
    <scope>NUCLEOTIDE SEQUENCE [LARGE SCALE GENOMIC DNA]</scope>
    <source>
        <strain evidence="2 3">BP5796</strain>
    </source>
</reference>
<dbReference type="Gene3D" id="3.60.60.10">
    <property type="entry name" value="Penicillin V Acylase, Chain A"/>
    <property type="match status" value="1"/>
</dbReference>
<keyword evidence="3" id="KW-1185">Reference proteome</keyword>
<accession>A0A3D8SGM7</accession>
<protein>
    <submittedName>
        <fullName evidence="2">AAT-domain-containing protein</fullName>
    </submittedName>
</protein>
<dbReference type="Gene3D" id="1.10.10.2120">
    <property type="match status" value="1"/>
</dbReference>
<evidence type="ECO:0000259" key="1">
    <source>
        <dbReference type="Pfam" id="PF03417"/>
    </source>
</evidence>
<dbReference type="EMBL" id="PDLN01000005">
    <property type="protein sequence ID" value="RDW85509.1"/>
    <property type="molecule type" value="Genomic_DNA"/>
</dbReference>
<evidence type="ECO:0000313" key="3">
    <source>
        <dbReference type="Proteomes" id="UP000256328"/>
    </source>
</evidence>
<sequence length="372" mass="40311">MPSKAPEYEGPERINLSGSPREIGVQHGKVLFQKIRNQIAVYTDMFLSTSGLSWSSVQTLASEYGKTVSKLTPDLYEEMLGIAEGADLDILDIVALNCRSEIALGHFSDGCTSLGWDLRKANAAGSGEAVLLAQNWDWTARVKKNLVLMSIEQQGKPKIWMVTEAGIVGKIGFNSASVGTNLNAIRAKPTDSSKLPIHVILRVCLESTSVSAAISKIEDLGGIASSAHILIADPSGPRSLELSPKGNVYIDPNNNGIVCHTNHFIQNRYVNEPPWLAGSPIRLERAQKLTGDLATGPKAVTGDVLRRHVFSDLFNAPQAICCQEDPTRPVETRSSTLFCIVMKFQQGYDPAGEVVWGRPGSGEEGEVLTMPW</sequence>
<dbReference type="NCBIfam" id="NF040521">
    <property type="entry name" value="C45_proenzyme"/>
    <property type="match status" value="1"/>
</dbReference>
<dbReference type="OrthoDB" id="189997at2759"/>
<feature type="domain" description="Peptidase C45 hydrolase" evidence="1">
    <location>
        <begin position="129"/>
        <end position="302"/>
    </location>
</feature>
<dbReference type="AlphaFoldDB" id="A0A3D8SGM7"/>